<dbReference type="EMBL" id="SPUK01000004">
    <property type="protein sequence ID" value="TQV98113.1"/>
    <property type="molecule type" value="Genomic_DNA"/>
</dbReference>
<organism evidence="1 2">
    <name type="scientific">Cordyceps javanica</name>
    <dbReference type="NCBI Taxonomy" id="43265"/>
    <lineage>
        <taxon>Eukaryota</taxon>
        <taxon>Fungi</taxon>
        <taxon>Dikarya</taxon>
        <taxon>Ascomycota</taxon>
        <taxon>Pezizomycotina</taxon>
        <taxon>Sordariomycetes</taxon>
        <taxon>Hypocreomycetidae</taxon>
        <taxon>Hypocreales</taxon>
        <taxon>Cordycipitaceae</taxon>
        <taxon>Cordyceps</taxon>
    </lineage>
</organism>
<sequence length="190" mass="21354">MAGYLKADFEAQLSLYLDPEKKPYEACLWLAMAHSLAFIGIKVSKFKGLEQCHPMVVEFKKMRDVAWSLLERRNIHNEAAGQGVGSISLDAVLEHYEKYHDLELHRPVNEQRLKDIQEVKALWEAEDKAVVVAGAGHAIKSLPRPELYEQWKNMEGEQVAALAKQLVAVVEKANAAPAIREAIERYSGCA</sequence>
<evidence type="ECO:0000313" key="2">
    <source>
        <dbReference type="Proteomes" id="UP000315783"/>
    </source>
</evidence>
<evidence type="ECO:0000313" key="1">
    <source>
        <dbReference type="EMBL" id="TQV98113.1"/>
    </source>
</evidence>
<gene>
    <name evidence="1" type="ORF">IF1G_03856</name>
</gene>
<dbReference type="AlphaFoldDB" id="A0A545W413"/>
<keyword evidence="2" id="KW-1185">Reference proteome</keyword>
<name>A0A545W413_9HYPO</name>
<accession>A0A545W413</accession>
<comment type="caution">
    <text evidence="1">The sequence shown here is derived from an EMBL/GenBank/DDBJ whole genome shotgun (WGS) entry which is preliminary data.</text>
</comment>
<reference evidence="1 2" key="1">
    <citation type="journal article" date="2019" name="Appl. Microbiol. Biotechnol.">
        <title>Genome sequence of Isaria javanica and comparative genome analysis insights into family S53 peptidase evolution in fungal entomopathogens.</title>
        <authorList>
            <person name="Lin R."/>
            <person name="Zhang X."/>
            <person name="Xin B."/>
            <person name="Zou M."/>
            <person name="Gao Y."/>
            <person name="Qin F."/>
            <person name="Hu Q."/>
            <person name="Xie B."/>
            <person name="Cheng X."/>
        </authorList>
    </citation>
    <scope>NUCLEOTIDE SEQUENCE [LARGE SCALE GENOMIC DNA]</scope>
    <source>
        <strain evidence="1 2">IJ1G</strain>
    </source>
</reference>
<dbReference type="Proteomes" id="UP000315783">
    <property type="component" value="Unassembled WGS sequence"/>
</dbReference>
<proteinExistence type="predicted"/>
<protein>
    <submittedName>
        <fullName evidence="1">Uncharacterized protein</fullName>
    </submittedName>
</protein>